<name>A0A2K1P2C8_9BACT</name>
<dbReference type="NCBIfam" id="TIGR00029">
    <property type="entry name" value="S20"/>
    <property type="match status" value="1"/>
</dbReference>
<sequence length="100" mass="11738">MPNKKSAEKRVRQSEKRRQKNRGYQKRIKEISKEIDKKIQENAEREELMQLLSKSFKIIDTAKSHGAVHKNYAARKKSKLHLKIKKYLGEMAPESSSVNE</sequence>
<dbReference type="InterPro" id="IPR036510">
    <property type="entry name" value="Ribosomal_bS20_sf"/>
</dbReference>
<comment type="function">
    <text evidence="7">Binds directly to 16S ribosomal RNA.</text>
</comment>
<dbReference type="HAMAP" id="MF_00500">
    <property type="entry name" value="Ribosomal_bS20"/>
    <property type="match status" value="1"/>
</dbReference>
<dbReference type="PANTHER" id="PTHR33398:SF1">
    <property type="entry name" value="SMALL RIBOSOMAL SUBUNIT PROTEIN BS20C"/>
    <property type="match status" value="1"/>
</dbReference>
<dbReference type="SUPFAM" id="SSF46992">
    <property type="entry name" value="Ribosomal protein S20"/>
    <property type="match status" value="1"/>
</dbReference>
<keyword evidence="4 7" id="KW-0689">Ribosomal protein</keyword>
<dbReference type="AlphaFoldDB" id="A0A2K1P2C8"/>
<evidence type="ECO:0000313" key="9">
    <source>
        <dbReference type="EMBL" id="PNR96939.1"/>
    </source>
</evidence>
<evidence type="ECO:0000256" key="1">
    <source>
        <dbReference type="ARBA" id="ARBA00007634"/>
    </source>
</evidence>
<protein>
    <recommendedName>
        <fullName evidence="6 7">Small ribosomal subunit protein bS20</fullName>
    </recommendedName>
</protein>
<reference evidence="9 10" key="1">
    <citation type="submission" date="2013-12" db="EMBL/GenBank/DDBJ databases">
        <title>Comparative genomics of Petrotoga isolates.</title>
        <authorList>
            <person name="Nesbo C.L."/>
            <person name="Charchuk R."/>
            <person name="Chow K."/>
        </authorList>
    </citation>
    <scope>NUCLEOTIDE SEQUENCE [LARGE SCALE GENOMIC DNA]</scope>
    <source>
        <strain evidence="9 10">DSM 13574</strain>
    </source>
</reference>
<dbReference type="EMBL" id="AZRL01000008">
    <property type="protein sequence ID" value="PNR96939.1"/>
    <property type="molecule type" value="Genomic_DNA"/>
</dbReference>
<dbReference type="GO" id="GO:0070181">
    <property type="term" value="F:small ribosomal subunit rRNA binding"/>
    <property type="evidence" value="ECO:0007669"/>
    <property type="project" value="TreeGrafter"/>
</dbReference>
<dbReference type="OrthoDB" id="9808392at2"/>
<dbReference type="GO" id="GO:0006412">
    <property type="term" value="P:translation"/>
    <property type="evidence" value="ECO:0007669"/>
    <property type="project" value="UniProtKB-UniRule"/>
</dbReference>
<evidence type="ECO:0000256" key="8">
    <source>
        <dbReference type="SAM" id="MobiDB-lite"/>
    </source>
</evidence>
<dbReference type="Proteomes" id="UP000236434">
    <property type="component" value="Unassembled WGS sequence"/>
</dbReference>
<accession>A0A2K1P2C8</accession>
<keyword evidence="5 7" id="KW-0687">Ribonucleoprotein</keyword>
<evidence type="ECO:0000256" key="5">
    <source>
        <dbReference type="ARBA" id="ARBA00023274"/>
    </source>
</evidence>
<keyword evidence="2 7" id="KW-0699">rRNA-binding</keyword>
<comment type="similarity">
    <text evidence="1 7">Belongs to the bacterial ribosomal protein bS20 family.</text>
</comment>
<evidence type="ECO:0000256" key="3">
    <source>
        <dbReference type="ARBA" id="ARBA00022884"/>
    </source>
</evidence>
<dbReference type="RefSeq" id="WP_103066720.1">
    <property type="nucleotide sequence ID" value="NZ_AZRL01000008.1"/>
</dbReference>
<evidence type="ECO:0000256" key="4">
    <source>
        <dbReference type="ARBA" id="ARBA00022980"/>
    </source>
</evidence>
<evidence type="ECO:0000256" key="2">
    <source>
        <dbReference type="ARBA" id="ARBA00022730"/>
    </source>
</evidence>
<gene>
    <name evidence="7" type="primary">rpsT</name>
    <name evidence="9" type="ORF">X929_03860</name>
</gene>
<dbReference type="PANTHER" id="PTHR33398">
    <property type="entry name" value="30S RIBOSOMAL PROTEIN S20"/>
    <property type="match status" value="1"/>
</dbReference>
<evidence type="ECO:0000256" key="6">
    <source>
        <dbReference type="ARBA" id="ARBA00035136"/>
    </source>
</evidence>
<organism evidence="9 10">
    <name type="scientific">Petrotoga olearia DSM 13574</name>
    <dbReference type="NCBI Taxonomy" id="1122955"/>
    <lineage>
        <taxon>Bacteria</taxon>
        <taxon>Thermotogati</taxon>
        <taxon>Thermotogota</taxon>
        <taxon>Thermotogae</taxon>
        <taxon>Petrotogales</taxon>
        <taxon>Petrotogaceae</taxon>
        <taxon>Petrotoga</taxon>
    </lineage>
</organism>
<feature type="compositionally biased region" description="Basic and acidic residues" evidence="8">
    <location>
        <begin position="1"/>
        <end position="16"/>
    </location>
</feature>
<keyword evidence="3 7" id="KW-0694">RNA-binding</keyword>
<feature type="region of interest" description="Disordered" evidence="8">
    <location>
        <begin position="1"/>
        <end position="26"/>
    </location>
</feature>
<dbReference type="GO" id="GO:0005829">
    <property type="term" value="C:cytosol"/>
    <property type="evidence" value="ECO:0007669"/>
    <property type="project" value="TreeGrafter"/>
</dbReference>
<evidence type="ECO:0000256" key="7">
    <source>
        <dbReference type="HAMAP-Rule" id="MF_00500"/>
    </source>
</evidence>
<dbReference type="GO" id="GO:0003735">
    <property type="term" value="F:structural constituent of ribosome"/>
    <property type="evidence" value="ECO:0007669"/>
    <property type="project" value="InterPro"/>
</dbReference>
<dbReference type="Pfam" id="PF01649">
    <property type="entry name" value="Ribosomal_S20p"/>
    <property type="match status" value="1"/>
</dbReference>
<dbReference type="Gene3D" id="1.20.58.110">
    <property type="entry name" value="Ribosomal protein S20"/>
    <property type="match status" value="1"/>
</dbReference>
<evidence type="ECO:0000313" key="10">
    <source>
        <dbReference type="Proteomes" id="UP000236434"/>
    </source>
</evidence>
<dbReference type="GO" id="GO:0015935">
    <property type="term" value="C:small ribosomal subunit"/>
    <property type="evidence" value="ECO:0007669"/>
    <property type="project" value="TreeGrafter"/>
</dbReference>
<proteinExistence type="inferred from homology"/>
<dbReference type="InterPro" id="IPR002583">
    <property type="entry name" value="Ribosomal_bS20"/>
</dbReference>
<feature type="compositionally biased region" description="Basic residues" evidence="8">
    <location>
        <begin position="17"/>
        <end position="26"/>
    </location>
</feature>
<comment type="caution">
    <text evidence="9">The sequence shown here is derived from an EMBL/GenBank/DDBJ whole genome shotgun (WGS) entry which is preliminary data.</text>
</comment>